<feature type="region of interest" description="Disordered" evidence="1">
    <location>
        <begin position="51"/>
        <end position="87"/>
    </location>
</feature>
<evidence type="ECO:0000313" key="2">
    <source>
        <dbReference type="EMBL" id="KAL1531911.1"/>
    </source>
</evidence>
<protein>
    <submittedName>
        <fullName evidence="2">Uncharacterized protein</fullName>
    </submittedName>
</protein>
<dbReference type="EMBL" id="JBEAFC010000014">
    <property type="protein sequence ID" value="KAL1531911.1"/>
    <property type="molecule type" value="Genomic_DNA"/>
</dbReference>
<evidence type="ECO:0000313" key="3">
    <source>
        <dbReference type="Proteomes" id="UP001567538"/>
    </source>
</evidence>
<dbReference type="AlphaFoldDB" id="A0ABD1FMC8"/>
<name>A0ABD1FMC8_SALDI</name>
<feature type="compositionally biased region" description="Polar residues" evidence="1">
    <location>
        <begin position="76"/>
        <end position="87"/>
    </location>
</feature>
<comment type="caution">
    <text evidence="2">The sequence shown here is derived from an EMBL/GenBank/DDBJ whole genome shotgun (WGS) entry which is preliminary data.</text>
</comment>
<dbReference type="Proteomes" id="UP001567538">
    <property type="component" value="Unassembled WGS sequence"/>
</dbReference>
<organism evidence="2 3">
    <name type="scientific">Salvia divinorum</name>
    <name type="common">Maria pastora</name>
    <name type="synonym">Diviner's sage</name>
    <dbReference type="NCBI Taxonomy" id="28513"/>
    <lineage>
        <taxon>Eukaryota</taxon>
        <taxon>Viridiplantae</taxon>
        <taxon>Streptophyta</taxon>
        <taxon>Embryophyta</taxon>
        <taxon>Tracheophyta</taxon>
        <taxon>Spermatophyta</taxon>
        <taxon>Magnoliopsida</taxon>
        <taxon>eudicotyledons</taxon>
        <taxon>Gunneridae</taxon>
        <taxon>Pentapetalae</taxon>
        <taxon>asterids</taxon>
        <taxon>lamiids</taxon>
        <taxon>Lamiales</taxon>
        <taxon>Lamiaceae</taxon>
        <taxon>Nepetoideae</taxon>
        <taxon>Mentheae</taxon>
        <taxon>Salviinae</taxon>
        <taxon>Salvia</taxon>
        <taxon>Salvia subgen. Calosphace</taxon>
    </lineage>
</organism>
<feature type="compositionally biased region" description="Basic and acidic residues" evidence="1">
    <location>
        <begin position="58"/>
        <end position="75"/>
    </location>
</feature>
<gene>
    <name evidence="2" type="ORF">AAHA92_31994</name>
</gene>
<proteinExistence type="predicted"/>
<evidence type="ECO:0000256" key="1">
    <source>
        <dbReference type="SAM" id="MobiDB-lite"/>
    </source>
</evidence>
<sequence>MLPHATCSIKDLNDHSVHCSGEGTLREQWILEEFDMLTNCKNKDGVTTSTCHGNILHDSPDDEHSMISEMEERPSESTSSIGSLPLL</sequence>
<keyword evidence="3" id="KW-1185">Reference proteome</keyword>
<reference evidence="2 3" key="1">
    <citation type="submission" date="2024-06" db="EMBL/GenBank/DDBJ databases">
        <title>A chromosome level genome sequence of Diviner's sage (Salvia divinorum).</title>
        <authorList>
            <person name="Ford S.A."/>
            <person name="Ro D.-K."/>
            <person name="Ness R.W."/>
            <person name="Phillips M.A."/>
        </authorList>
    </citation>
    <scope>NUCLEOTIDE SEQUENCE [LARGE SCALE GENOMIC DNA]</scope>
    <source>
        <strain evidence="2">SAF-2024a</strain>
        <tissue evidence="2">Leaf</tissue>
    </source>
</reference>
<accession>A0ABD1FMC8</accession>